<dbReference type="PANTHER" id="PTHR30136:SF24">
    <property type="entry name" value="HTH-TYPE TRANSCRIPTIONAL REPRESSOR ALLR"/>
    <property type="match status" value="1"/>
</dbReference>
<evidence type="ECO:0000259" key="5">
    <source>
        <dbReference type="PROSITE" id="PS51078"/>
    </source>
</evidence>
<dbReference type="PROSITE" id="PS51077">
    <property type="entry name" value="HTH_ICLR"/>
    <property type="match status" value="1"/>
</dbReference>
<accession>A0A220MKA1</accession>
<proteinExistence type="predicted"/>
<dbReference type="Proteomes" id="UP000197781">
    <property type="component" value="Chromosome"/>
</dbReference>
<dbReference type="InterPro" id="IPR036390">
    <property type="entry name" value="WH_DNA-bd_sf"/>
</dbReference>
<evidence type="ECO:0000256" key="2">
    <source>
        <dbReference type="ARBA" id="ARBA00023125"/>
    </source>
</evidence>
<dbReference type="SUPFAM" id="SSF55781">
    <property type="entry name" value="GAF domain-like"/>
    <property type="match status" value="1"/>
</dbReference>
<name>A0A220MKA1_9BACL</name>
<dbReference type="InterPro" id="IPR036388">
    <property type="entry name" value="WH-like_DNA-bd_sf"/>
</dbReference>
<dbReference type="Pfam" id="PF09339">
    <property type="entry name" value="HTH_IclR"/>
    <property type="match status" value="1"/>
</dbReference>
<dbReference type="EMBL" id="CP018145">
    <property type="protein sequence ID" value="ASJ55332.1"/>
    <property type="molecule type" value="Genomic_DNA"/>
</dbReference>
<dbReference type="RefSeq" id="WP_088909006.1">
    <property type="nucleotide sequence ID" value="NZ_CP018145.1"/>
</dbReference>
<dbReference type="KEGG" id="bfm:BP422_18335"/>
<dbReference type="PANTHER" id="PTHR30136">
    <property type="entry name" value="HELIX-TURN-HELIX TRANSCRIPTIONAL REGULATOR, ICLR FAMILY"/>
    <property type="match status" value="1"/>
</dbReference>
<dbReference type="AlphaFoldDB" id="A0A220MKA1"/>
<dbReference type="GO" id="GO:0003700">
    <property type="term" value="F:DNA-binding transcription factor activity"/>
    <property type="evidence" value="ECO:0007669"/>
    <property type="project" value="TreeGrafter"/>
</dbReference>
<evidence type="ECO:0000313" key="7">
    <source>
        <dbReference type="Proteomes" id="UP000197781"/>
    </source>
</evidence>
<dbReference type="Pfam" id="PF01614">
    <property type="entry name" value="IclR_C"/>
    <property type="match status" value="1"/>
</dbReference>
<dbReference type="SUPFAM" id="SSF46785">
    <property type="entry name" value="Winged helix' DNA-binding domain"/>
    <property type="match status" value="1"/>
</dbReference>
<dbReference type="GO" id="GO:0003677">
    <property type="term" value="F:DNA binding"/>
    <property type="evidence" value="ECO:0007669"/>
    <property type="project" value="UniProtKB-KW"/>
</dbReference>
<dbReference type="Gene3D" id="3.30.450.40">
    <property type="match status" value="1"/>
</dbReference>
<reference evidence="6 7" key="1">
    <citation type="submission" date="2016-11" db="EMBL/GenBank/DDBJ databases">
        <authorList>
            <person name="Jaros S."/>
            <person name="Januszkiewicz K."/>
            <person name="Wedrychowicz H."/>
        </authorList>
    </citation>
    <scope>NUCLEOTIDE SEQUENCE [LARGE SCALE GENOMIC DNA]</scope>
    <source>
        <strain evidence="6 7">NF2</strain>
    </source>
</reference>
<evidence type="ECO:0000313" key="6">
    <source>
        <dbReference type="EMBL" id="ASJ55332.1"/>
    </source>
</evidence>
<dbReference type="SMART" id="SM00346">
    <property type="entry name" value="HTH_ICLR"/>
    <property type="match status" value="1"/>
</dbReference>
<evidence type="ECO:0000256" key="1">
    <source>
        <dbReference type="ARBA" id="ARBA00023015"/>
    </source>
</evidence>
<evidence type="ECO:0000256" key="3">
    <source>
        <dbReference type="ARBA" id="ARBA00023163"/>
    </source>
</evidence>
<dbReference type="InterPro" id="IPR029016">
    <property type="entry name" value="GAF-like_dom_sf"/>
</dbReference>
<sequence>MVQSVERAMKIIRVLISDEKHAWPISGLASATGLPISTLHRFLESMIQFGLVEQDPVTKHYKPGYTWMEIGFILHEKLNLRAVARPFMEELANEVEESIFLNVLAGTDSMPIEKVESPLKIRIDENLGERIPLTIGAPSKIILAYLKQDAITKVVSAQLARDKQSLFLEQLSEAKKSGYAISYEEKTEGTMAVAAPIIGYGNQLVGALSINAPCFRVTEDRLPLLIEKVKRQAATISARIGGV</sequence>
<organism evidence="6 7">
    <name type="scientific">Brevibacillus formosus</name>
    <dbReference type="NCBI Taxonomy" id="54913"/>
    <lineage>
        <taxon>Bacteria</taxon>
        <taxon>Bacillati</taxon>
        <taxon>Bacillota</taxon>
        <taxon>Bacilli</taxon>
        <taxon>Bacillales</taxon>
        <taxon>Paenibacillaceae</taxon>
        <taxon>Brevibacillus</taxon>
    </lineage>
</organism>
<gene>
    <name evidence="6" type="ORF">BP422_18335</name>
</gene>
<keyword evidence="3" id="KW-0804">Transcription</keyword>
<evidence type="ECO:0000259" key="4">
    <source>
        <dbReference type="PROSITE" id="PS51077"/>
    </source>
</evidence>
<keyword evidence="1" id="KW-0805">Transcription regulation</keyword>
<dbReference type="Gene3D" id="1.10.10.10">
    <property type="entry name" value="Winged helix-like DNA-binding domain superfamily/Winged helix DNA-binding domain"/>
    <property type="match status" value="1"/>
</dbReference>
<dbReference type="InterPro" id="IPR014757">
    <property type="entry name" value="Tscrpt_reg_IclR_C"/>
</dbReference>
<dbReference type="GO" id="GO:0045892">
    <property type="term" value="P:negative regulation of DNA-templated transcription"/>
    <property type="evidence" value="ECO:0007669"/>
    <property type="project" value="UniProtKB-ARBA"/>
</dbReference>
<dbReference type="InterPro" id="IPR050707">
    <property type="entry name" value="HTH_MetabolicPath_Reg"/>
</dbReference>
<feature type="domain" description="HTH iclR-type" evidence="4">
    <location>
        <begin position="2"/>
        <end position="65"/>
    </location>
</feature>
<feature type="domain" description="IclR-ED" evidence="5">
    <location>
        <begin position="66"/>
        <end position="242"/>
    </location>
</feature>
<dbReference type="InterPro" id="IPR005471">
    <property type="entry name" value="Tscrpt_reg_IclR_N"/>
</dbReference>
<dbReference type="PROSITE" id="PS51078">
    <property type="entry name" value="ICLR_ED"/>
    <property type="match status" value="1"/>
</dbReference>
<keyword evidence="2" id="KW-0238">DNA-binding</keyword>
<protein>
    <submittedName>
        <fullName evidence="6">ABC transporter permease</fullName>
    </submittedName>
</protein>